<organism evidence="3 4">
    <name type="scientific">Candidatus Monoglobus merdigallinarum</name>
    <dbReference type="NCBI Taxonomy" id="2838698"/>
    <lineage>
        <taxon>Bacteria</taxon>
        <taxon>Bacillati</taxon>
        <taxon>Bacillota</taxon>
        <taxon>Clostridia</taxon>
        <taxon>Monoglobales</taxon>
        <taxon>Monoglobaceae</taxon>
        <taxon>Monoglobus</taxon>
    </lineage>
</organism>
<dbReference type="PANTHER" id="PTHR39160:SF4">
    <property type="entry name" value="RESUSCITATION-PROMOTING FACTOR RPFB"/>
    <property type="match status" value="1"/>
</dbReference>
<dbReference type="AlphaFoldDB" id="A0A9D1PR53"/>
<evidence type="ECO:0000313" key="3">
    <source>
        <dbReference type="EMBL" id="HIV85360.1"/>
    </source>
</evidence>
<dbReference type="InterPro" id="IPR051933">
    <property type="entry name" value="Resuscitation_pf_RpfB"/>
</dbReference>
<dbReference type="InterPro" id="IPR010611">
    <property type="entry name" value="3D_dom"/>
</dbReference>
<dbReference type="SMART" id="SM01208">
    <property type="entry name" value="G5"/>
    <property type="match status" value="1"/>
</dbReference>
<dbReference type="InterPro" id="IPR059180">
    <property type="entry name" value="3D_YorM"/>
</dbReference>
<dbReference type="InterPro" id="IPR007137">
    <property type="entry name" value="DUF348"/>
</dbReference>
<dbReference type="GO" id="GO:0009254">
    <property type="term" value="P:peptidoglycan turnover"/>
    <property type="evidence" value="ECO:0007669"/>
    <property type="project" value="InterPro"/>
</dbReference>
<dbReference type="PANTHER" id="PTHR39160">
    <property type="entry name" value="CELL WALL-BINDING PROTEIN YOCH"/>
    <property type="match status" value="1"/>
</dbReference>
<reference evidence="3" key="2">
    <citation type="submission" date="2021-04" db="EMBL/GenBank/DDBJ databases">
        <authorList>
            <person name="Gilroy R."/>
        </authorList>
    </citation>
    <scope>NUCLEOTIDE SEQUENCE</scope>
    <source>
        <strain evidence="3">5790</strain>
    </source>
</reference>
<name>A0A9D1PR53_9FIRM</name>
<reference evidence="3" key="1">
    <citation type="journal article" date="2021" name="PeerJ">
        <title>Extensive microbial diversity within the chicken gut microbiome revealed by metagenomics and culture.</title>
        <authorList>
            <person name="Gilroy R."/>
            <person name="Ravi A."/>
            <person name="Getino M."/>
            <person name="Pursley I."/>
            <person name="Horton D.L."/>
            <person name="Alikhan N.F."/>
            <person name="Baker D."/>
            <person name="Gharbi K."/>
            <person name="Hall N."/>
            <person name="Watson M."/>
            <person name="Adriaenssens E.M."/>
            <person name="Foster-Nyarko E."/>
            <person name="Jarju S."/>
            <person name="Secka A."/>
            <person name="Antonio M."/>
            <person name="Oren A."/>
            <person name="Chaudhuri R.R."/>
            <person name="La Ragione R."/>
            <person name="Hildebrand F."/>
            <person name="Pallen M.J."/>
        </authorList>
    </citation>
    <scope>NUCLEOTIDE SEQUENCE</scope>
    <source>
        <strain evidence="3">5790</strain>
    </source>
</reference>
<comment type="caution">
    <text evidence="3">The sequence shown here is derived from an EMBL/GenBank/DDBJ whole genome shotgun (WGS) entry which is preliminary data.</text>
</comment>
<dbReference type="Pfam" id="PF06725">
    <property type="entry name" value="3D"/>
    <property type="match status" value="1"/>
</dbReference>
<dbReference type="CDD" id="cd14667">
    <property type="entry name" value="3D_containing_proteins"/>
    <property type="match status" value="1"/>
</dbReference>
<dbReference type="PROSITE" id="PS51109">
    <property type="entry name" value="G5"/>
    <property type="match status" value="1"/>
</dbReference>
<evidence type="ECO:0000256" key="1">
    <source>
        <dbReference type="ARBA" id="ARBA00022729"/>
    </source>
</evidence>
<accession>A0A9D1PR53</accession>
<protein>
    <submittedName>
        <fullName evidence="3">G5 domain-containing protein</fullName>
    </submittedName>
</protein>
<dbReference type="SUPFAM" id="SSF50685">
    <property type="entry name" value="Barwin-like endoglucanases"/>
    <property type="match status" value="1"/>
</dbReference>
<dbReference type="Proteomes" id="UP000824162">
    <property type="component" value="Unassembled WGS sequence"/>
</dbReference>
<dbReference type="GO" id="GO:0019867">
    <property type="term" value="C:outer membrane"/>
    <property type="evidence" value="ECO:0007669"/>
    <property type="project" value="InterPro"/>
</dbReference>
<dbReference type="EMBL" id="DXIJ01000017">
    <property type="protein sequence ID" value="HIV85360.1"/>
    <property type="molecule type" value="Genomic_DNA"/>
</dbReference>
<dbReference type="GO" id="GO:0004553">
    <property type="term" value="F:hydrolase activity, hydrolyzing O-glycosyl compounds"/>
    <property type="evidence" value="ECO:0007669"/>
    <property type="project" value="InterPro"/>
</dbReference>
<evidence type="ECO:0000313" key="4">
    <source>
        <dbReference type="Proteomes" id="UP000824162"/>
    </source>
</evidence>
<feature type="domain" description="G5" evidence="2">
    <location>
        <begin position="99"/>
        <end position="179"/>
    </location>
</feature>
<dbReference type="Pfam" id="PF03990">
    <property type="entry name" value="DUF348"/>
    <property type="match status" value="2"/>
</dbReference>
<evidence type="ECO:0000259" key="2">
    <source>
        <dbReference type="PROSITE" id="PS51109"/>
    </source>
</evidence>
<keyword evidence="1" id="KW-0732">Signal</keyword>
<dbReference type="Gene3D" id="2.20.230.10">
    <property type="entry name" value="Resuscitation-promoting factor rpfb"/>
    <property type="match status" value="1"/>
</dbReference>
<dbReference type="InterPro" id="IPR036908">
    <property type="entry name" value="RlpA-like_sf"/>
</dbReference>
<feature type="non-terminal residue" evidence="3">
    <location>
        <position position="1"/>
    </location>
</feature>
<dbReference type="Gene3D" id="2.40.40.10">
    <property type="entry name" value="RlpA-like domain"/>
    <property type="match status" value="1"/>
</dbReference>
<dbReference type="Pfam" id="PF07501">
    <property type="entry name" value="G5"/>
    <property type="match status" value="1"/>
</dbReference>
<gene>
    <name evidence="3" type="ORF">H9900_00950</name>
</gene>
<dbReference type="InterPro" id="IPR011098">
    <property type="entry name" value="G5_dom"/>
</dbReference>
<sequence>ITVKTNGGSVENVLSKQGIVLNAGDETNIALNESVDNDTVIEIYRSMPVKITFNGVTTQYTTTKKLVSDVLADLGFEASENEVTPRLTDVVEAGDEIIIDQDDSQIVKVTEKIAYSTEEYENTSLAPGERVVTRAGAEGEKEITYKITYSDGAEVSRERVNELVLAEPVNEVVEYSPQEEFEVGKIPASKPTNYSKVEVFQATAYDASPADNGPWAGVTSTGMPMGYGVIAVDPSVIPYGTKMYIESVDGQYIYGYAIAGDCGGAIKGKKVDLFYWSRSQCLEFGRRDVYVYFLND</sequence>
<proteinExistence type="predicted"/>